<evidence type="ECO:0008006" key="3">
    <source>
        <dbReference type="Google" id="ProtNLM"/>
    </source>
</evidence>
<name>A0ABR8PKC6_9BACL</name>
<dbReference type="EMBL" id="JACSQY010000006">
    <property type="protein sequence ID" value="MBD7908623.1"/>
    <property type="molecule type" value="Genomic_DNA"/>
</dbReference>
<dbReference type="Proteomes" id="UP000659496">
    <property type="component" value="Unassembled WGS sequence"/>
</dbReference>
<protein>
    <recommendedName>
        <fullName evidence="3">YtzI protein</fullName>
    </recommendedName>
</protein>
<reference evidence="1 2" key="1">
    <citation type="submission" date="2020-08" db="EMBL/GenBank/DDBJ databases">
        <title>A Genomic Blueprint of the Chicken Gut Microbiome.</title>
        <authorList>
            <person name="Gilroy R."/>
            <person name="Ravi A."/>
            <person name="Getino M."/>
            <person name="Pursley I."/>
            <person name="Horton D.L."/>
            <person name="Alikhan N.-F."/>
            <person name="Baker D."/>
            <person name="Gharbi K."/>
            <person name="Hall N."/>
            <person name="Watson M."/>
            <person name="Adriaenssens E.M."/>
            <person name="Foster-Nyarko E."/>
            <person name="Jarju S."/>
            <person name="Secka A."/>
            <person name="Antonio M."/>
            <person name="Oren A."/>
            <person name="Chaudhuri R."/>
            <person name="La Ragione R.M."/>
            <person name="Hildebrand F."/>
            <person name="Pallen M.J."/>
        </authorList>
    </citation>
    <scope>NUCLEOTIDE SEQUENCE [LARGE SCALE GENOMIC DNA]</scope>
    <source>
        <strain evidence="1 2">Sa3CUA8</strain>
    </source>
</reference>
<keyword evidence="2" id="KW-1185">Reference proteome</keyword>
<organism evidence="1 2">
    <name type="scientific">Sporosarcina gallistercoris</name>
    <dbReference type="NCBI Taxonomy" id="2762245"/>
    <lineage>
        <taxon>Bacteria</taxon>
        <taxon>Bacillati</taxon>
        <taxon>Bacillota</taxon>
        <taxon>Bacilli</taxon>
        <taxon>Bacillales</taxon>
        <taxon>Caryophanaceae</taxon>
        <taxon>Sporosarcina</taxon>
    </lineage>
</organism>
<proteinExistence type="predicted"/>
<accession>A0ABR8PKC6</accession>
<evidence type="ECO:0000313" key="2">
    <source>
        <dbReference type="Proteomes" id="UP000659496"/>
    </source>
</evidence>
<comment type="caution">
    <text evidence="1">The sequence shown here is derived from an EMBL/GenBank/DDBJ whole genome shotgun (WGS) entry which is preliminary data.</text>
</comment>
<gene>
    <name evidence="1" type="ORF">H9659_09805</name>
</gene>
<dbReference type="RefSeq" id="WP_191689938.1">
    <property type="nucleotide sequence ID" value="NZ_JACSQY010000006.1"/>
</dbReference>
<evidence type="ECO:0000313" key="1">
    <source>
        <dbReference type="EMBL" id="MBD7908623.1"/>
    </source>
</evidence>
<sequence length="46" mass="5046">MALLIVTILGFAVTFGAAAMFMIHYMNDSLVSHDSEVIDPKPDVTY</sequence>